<evidence type="ECO:0000313" key="3">
    <source>
        <dbReference type="Proteomes" id="UP000305840"/>
    </source>
</evidence>
<reference evidence="2 3" key="1">
    <citation type="submission" date="2019-04" db="EMBL/GenBank/DDBJ databases">
        <title>A reverse ecology approach based on a biological definition of microbial populations.</title>
        <authorList>
            <person name="Arevalo P."/>
            <person name="Vaninsberghe D."/>
            <person name="Elsherbini J."/>
            <person name="Gore J."/>
            <person name="Polz M."/>
        </authorList>
    </citation>
    <scope>NUCLEOTIDE SEQUENCE [LARGE SCALE GENOMIC DNA]</scope>
    <source>
        <strain evidence="2 3">10N.222.48.A1</strain>
    </source>
</reference>
<feature type="region of interest" description="Disordered" evidence="1">
    <location>
        <begin position="1"/>
        <end position="24"/>
    </location>
</feature>
<sequence>MKTRVKLNQGEELKHDNHRSKGTMAETDIDTYSVVSQDGNIVGKVIYTDHTAIRGFRRTQTVVQTDSSGKVIVDESW</sequence>
<comment type="caution">
    <text evidence="2">The sequence shown here is derived from an EMBL/GenBank/DDBJ whole genome shotgun (WGS) entry which is preliminary data.</text>
</comment>
<accession>A0A4U2F6A3</accession>
<dbReference type="Proteomes" id="UP000305840">
    <property type="component" value="Unassembled WGS sequence"/>
</dbReference>
<organism evidence="2 3">
    <name type="scientific">Vibrio lentus</name>
    <dbReference type="NCBI Taxonomy" id="136468"/>
    <lineage>
        <taxon>Bacteria</taxon>
        <taxon>Pseudomonadati</taxon>
        <taxon>Pseudomonadota</taxon>
        <taxon>Gammaproteobacteria</taxon>
        <taxon>Vibrionales</taxon>
        <taxon>Vibrionaceae</taxon>
        <taxon>Vibrio</taxon>
    </lineage>
</organism>
<evidence type="ECO:0000256" key="1">
    <source>
        <dbReference type="SAM" id="MobiDB-lite"/>
    </source>
</evidence>
<name>A0A4U2F6A3_9VIBR</name>
<protein>
    <submittedName>
        <fullName evidence="2">Uncharacterized protein</fullName>
    </submittedName>
</protein>
<dbReference type="RefSeq" id="WP_099165909.1">
    <property type="nucleotide sequence ID" value="NZ_MCYA01000001.1"/>
</dbReference>
<evidence type="ECO:0000313" key="2">
    <source>
        <dbReference type="EMBL" id="TKG10722.1"/>
    </source>
</evidence>
<dbReference type="EMBL" id="SYVO01000019">
    <property type="protein sequence ID" value="TKG10722.1"/>
    <property type="molecule type" value="Genomic_DNA"/>
</dbReference>
<gene>
    <name evidence="2" type="ORF">FCV91_07255</name>
</gene>
<proteinExistence type="predicted"/>
<dbReference type="AlphaFoldDB" id="A0A4U2F6A3"/>